<reference evidence="2 3" key="2">
    <citation type="submission" date="2020-07" db="EMBL/GenBank/DDBJ databases">
        <title>Genome assembly of wild tea tree DASZ reveals pedigree and selection history of tea varieties.</title>
        <authorList>
            <person name="Zhang W."/>
        </authorList>
    </citation>
    <scope>NUCLEOTIDE SEQUENCE [LARGE SCALE GENOMIC DNA]</scope>
    <source>
        <strain evidence="3">cv. G240</strain>
        <tissue evidence="2">Leaf</tissue>
    </source>
</reference>
<dbReference type="PANTHER" id="PTHR34145">
    <property type="entry name" value="OS02G0105600 PROTEIN"/>
    <property type="match status" value="1"/>
</dbReference>
<protein>
    <recommendedName>
        <fullName evidence="1">FBD domain-containing protein</fullName>
    </recommendedName>
</protein>
<reference evidence="3" key="1">
    <citation type="journal article" date="2020" name="Nat. Commun.">
        <title>Genome assembly of wild tea tree DASZ reveals pedigree and selection history of tea varieties.</title>
        <authorList>
            <person name="Zhang W."/>
            <person name="Zhang Y."/>
            <person name="Qiu H."/>
            <person name="Guo Y."/>
            <person name="Wan H."/>
            <person name="Zhang X."/>
            <person name="Scossa F."/>
            <person name="Alseekh S."/>
            <person name="Zhang Q."/>
            <person name="Wang P."/>
            <person name="Xu L."/>
            <person name="Schmidt M.H."/>
            <person name="Jia X."/>
            <person name="Li D."/>
            <person name="Zhu A."/>
            <person name="Guo F."/>
            <person name="Chen W."/>
            <person name="Ni D."/>
            <person name="Usadel B."/>
            <person name="Fernie A.R."/>
            <person name="Wen W."/>
        </authorList>
    </citation>
    <scope>NUCLEOTIDE SEQUENCE [LARGE SCALE GENOMIC DNA]</scope>
    <source>
        <strain evidence="3">cv. G240</strain>
    </source>
</reference>
<sequence>MKGQSQSEFTENLNKILALHVAKKIEKFHILFDPTDMFQLETKEWIQIATSRGVKELNLDFRRELSYNFDNKLHSPEKIVTLPNFLFDCKSLTHLSLSHCDLGLPENFSGLRHLQTLCLRNIHILPSQLQNLLSQCQLLESLVLGECDHLYYIKILASCFRLKYLSLFNCLNANEIEISAPNIRRFLLCRTVMDIFTFDNISSLEEALIGVSQNRYSKTKDIHMAVLASASHVKVLTIYGGSLLCHLLEEFPVTFHKLLELQLVNRPGRFDIFSADVYLFFKHCSCPLLESLSIELPHPPPECVHHSRLESARPKVESVDCDFNHLKTIKISNFKGTDTEINLIIFFLEKAIFLESLVVVGSQSYHSTDKENPMNKSLEDIRERLFQLPKASLNIQIVFCEYSEHDDISLTCLEKHDIANQTHQLPSYFEFD</sequence>
<dbReference type="EMBL" id="JACBKZ010000008">
    <property type="protein sequence ID" value="KAF5943735.1"/>
    <property type="molecule type" value="Genomic_DNA"/>
</dbReference>
<evidence type="ECO:0000259" key="1">
    <source>
        <dbReference type="SMART" id="SM00579"/>
    </source>
</evidence>
<evidence type="ECO:0000313" key="3">
    <source>
        <dbReference type="Proteomes" id="UP000593564"/>
    </source>
</evidence>
<dbReference type="SUPFAM" id="SSF52047">
    <property type="entry name" value="RNI-like"/>
    <property type="match status" value="1"/>
</dbReference>
<comment type="caution">
    <text evidence="2">The sequence shown here is derived from an EMBL/GenBank/DDBJ whole genome shotgun (WGS) entry which is preliminary data.</text>
</comment>
<dbReference type="InterPro" id="IPR032675">
    <property type="entry name" value="LRR_dom_sf"/>
</dbReference>
<feature type="domain" description="FBD" evidence="1">
    <location>
        <begin position="320"/>
        <end position="400"/>
    </location>
</feature>
<keyword evidence="3" id="KW-1185">Reference proteome</keyword>
<name>A0A7J7GU52_CAMSI</name>
<accession>A0A7J7GU52</accession>
<dbReference type="InterPro" id="IPR053772">
    <property type="entry name" value="At1g61320/At1g61330-like"/>
</dbReference>
<dbReference type="SMART" id="SM00579">
    <property type="entry name" value="FBD"/>
    <property type="match status" value="1"/>
</dbReference>
<dbReference type="Proteomes" id="UP000593564">
    <property type="component" value="Unassembled WGS sequence"/>
</dbReference>
<dbReference type="Pfam" id="PF23622">
    <property type="entry name" value="LRR_At1g61320_AtMIF1"/>
    <property type="match status" value="1"/>
</dbReference>
<dbReference type="AlphaFoldDB" id="A0A7J7GU52"/>
<dbReference type="PANTHER" id="PTHR34145:SF28">
    <property type="entry name" value="F-BOX DOMAIN-CONTAINING PROTEIN"/>
    <property type="match status" value="1"/>
</dbReference>
<dbReference type="InterPro" id="IPR006566">
    <property type="entry name" value="FBD"/>
</dbReference>
<organism evidence="2 3">
    <name type="scientific">Camellia sinensis</name>
    <name type="common">Tea plant</name>
    <name type="synonym">Thea sinensis</name>
    <dbReference type="NCBI Taxonomy" id="4442"/>
    <lineage>
        <taxon>Eukaryota</taxon>
        <taxon>Viridiplantae</taxon>
        <taxon>Streptophyta</taxon>
        <taxon>Embryophyta</taxon>
        <taxon>Tracheophyta</taxon>
        <taxon>Spermatophyta</taxon>
        <taxon>Magnoliopsida</taxon>
        <taxon>eudicotyledons</taxon>
        <taxon>Gunneridae</taxon>
        <taxon>Pentapetalae</taxon>
        <taxon>asterids</taxon>
        <taxon>Ericales</taxon>
        <taxon>Theaceae</taxon>
        <taxon>Camellia</taxon>
    </lineage>
</organism>
<dbReference type="Gene3D" id="3.80.10.10">
    <property type="entry name" value="Ribonuclease Inhibitor"/>
    <property type="match status" value="1"/>
</dbReference>
<dbReference type="InterPro" id="IPR055357">
    <property type="entry name" value="LRR_At1g61320_AtMIF1"/>
</dbReference>
<evidence type="ECO:0000313" key="2">
    <source>
        <dbReference type="EMBL" id="KAF5943735.1"/>
    </source>
</evidence>
<gene>
    <name evidence="2" type="ORF">HYC85_017812</name>
</gene>
<proteinExistence type="predicted"/>